<sequence length="1277" mass="146519">MALSTGLIRRLDSSDEPLPKRLKLAENVFYSPDLPIVRKEECIFRWLCNAFSKENSSAIWTTIHRCLSLEPKNFTRLSPETKNLLIDKLVASLIEYPQTQVTNEMLMCGSYILSTTNIQSYTKDNKVVALIKTLLLFTNKVLNLSGETENKSENCIGAVDCAEQAVSTFAFICRQNLSEKKNLITIFIEEIFFPLSVLVETLKLKKVSSKIVVESQKCIKRLLLGGIKNINLTNDEKNANAEESEVIFDILRNKVSASKLENITEAFICLFQCAGNTFQQNSNLMDIILRKLVETVEQKEHSKKVLICLLENSSDISYNFDHEIKGVSLKVYLKQYIEEIVSKKKRFKSFDYELLCAIAKLNPLIVEDETQAMLERILFEDKSHDKEMAAYENLLKELWKASVRLRRQQKFLSKFLLSISKYQDKEVECLEFKNEFQLPDNFITEFIEDLKSRTTSAQVISIFHTLLFHLKSDCIGKLKTSGPTAQVCITTKIIAKLLVVYFEHSHFLDSSLPKDWQNKFYQVFTDLRNTLALFCEVICETSVKHEEISFVAFSDIVRIWCETYDLLRYYLENSASDKLDFPVNESQFKELKQIIKKCKHHNCEESLDQLCLLNSIVYNHDNQLVLKDKVITHLWSPILENHFQLLESFNETQILNLTSHFVEEASRNHETLNKWKSISRNIHRMTKMFATAMALQIVSYTVKDVEVSTTKTIIDKVDFGKLLISLRDSDSLKKVLKPARKEILKQDIKSSSPVDSDKTRRNLILLSSLPISYLDTSIRSFLFMVLYTLEKETIKNPDLKELFTNLYLDLLRQNDVDIMSNVSNPVILINHFKDNKPVLLKVFKSSLTSLAALSFWKEFISTEECNKTISCILLSCIDSSKNKASTNEHKSLLHNLSLKLSSKIVRELHEGISDPEEISGVRVSLKVILLEKKKLKSSLKNCIEMTLKKVVENSEKADNRLIHESLQLSLVTLSNRDKFDINEDVVKKLCIILIHNPDGKIFSHFLEVLKDIEFDYFAKTLNNETKKGLAEGDASLLDKLITIWESLSKAETKAIRSKSLCTSVNNLFNELIASDIREISSVFLLKMCRAIVASKRMIRLSDRLVDSIFVTSTQSLNELCIDTKFIACQEALGLCLDFIRSKTDFLFDRLPALTNLFRKIIRIILHEAKDTNFSDEQMLRILAVDIEKFCTFFAKLKKDVGRISPYLIADIIDASSQAGVLPSFLKVSIDSSLSHLLSNCDRHAISFLSRTLPVSTQQVFKTIYDNYIKYHKFTGKI</sequence>
<evidence type="ECO:0000313" key="2">
    <source>
        <dbReference type="EMBL" id="OXU23083.1"/>
    </source>
</evidence>
<proteinExistence type="predicted"/>
<keyword evidence="3" id="KW-1185">Reference proteome</keyword>
<evidence type="ECO:0000259" key="1">
    <source>
        <dbReference type="Pfam" id="PF10441"/>
    </source>
</evidence>
<dbReference type="EMBL" id="NNAY01001736">
    <property type="protein sequence ID" value="OXU23083.1"/>
    <property type="molecule type" value="Genomic_DNA"/>
</dbReference>
<dbReference type="AlphaFoldDB" id="A0A232EXK5"/>
<accession>A0A232EXK5</accession>
<feature type="domain" description="Nucleolar 27S pre-rRNA processing Urb2/Npa2 C-terminal" evidence="1">
    <location>
        <begin position="1103"/>
        <end position="1276"/>
    </location>
</feature>
<dbReference type="OrthoDB" id="160374at2759"/>
<comment type="caution">
    <text evidence="2">The sequence shown here is derived from an EMBL/GenBank/DDBJ whole genome shotgun (WGS) entry which is preliminary data.</text>
</comment>
<name>A0A232EXK5_9HYME</name>
<dbReference type="STRING" id="543379.A0A232EXK5"/>
<protein>
    <recommendedName>
        <fullName evidence="1">Nucleolar 27S pre-rRNA processing Urb2/Npa2 C-terminal domain-containing protein</fullName>
    </recommendedName>
</protein>
<dbReference type="InterPro" id="IPR018849">
    <property type="entry name" value="Urb2/Npa2_C"/>
</dbReference>
<dbReference type="Proteomes" id="UP000215335">
    <property type="component" value="Unassembled WGS sequence"/>
</dbReference>
<reference evidence="2 3" key="1">
    <citation type="journal article" date="2017" name="Curr. Biol.">
        <title>The Evolution of Venom by Co-option of Single-Copy Genes.</title>
        <authorList>
            <person name="Martinson E.O."/>
            <person name="Mrinalini"/>
            <person name="Kelkar Y.D."/>
            <person name="Chang C.H."/>
            <person name="Werren J.H."/>
        </authorList>
    </citation>
    <scope>NUCLEOTIDE SEQUENCE [LARGE SCALE GENOMIC DNA]</scope>
    <source>
        <strain evidence="2 3">Alberta</strain>
        <tissue evidence="2">Whole body</tissue>
    </source>
</reference>
<dbReference type="Pfam" id="PF10441">
    <property type="entry name" value="Urb2"/>
    <property type="match status" value="1"/>
</dbReference>
<evidence type="ECO:0000313" key="3">
    <source>
        <dbReference type="Proteomes" id="UP000215335"/>
    </source>
</evidence>
<organism evidence="2 3">
    <name type="scientific">Trichomalopsis sarcophagae</name>
    <dbReference type="NCBI Taxonomy" id="543379"/>
    <lineage>
        <taxon>Eukaryota</taxon>
        <taxon>Metazoa</taxon>
        <taxon>Ecdysozoa</taxon>
        <taxon>Arthropoda</taxon>
        <taxon>Hexapoda</taxon>
        <taxon>Insecta</taxon>
        <taxon>Pterygota</taxon>
        <taxon>Neoptera</taxon>
        <taxon>Endopterygota</taxon>
        <taxon>Hymenoptera</taxon>
        <taxon>Apocrita</taxon>
        <taxon>Proctotrupomorpha</taxon>
        <taxon>Chalcidoidea</taxon>
        <taxon>Pteromalidae</taxon>
        <taxon>Pteromalinae</taxon>
        <taxon>Trichomalopsis</taxon>
    </lineage>
</organism>
<gene>
    <name evidence="2" type="ORF">TSAR_009316</name>
</gene>